<dbReference type="InterPro" id="IPR004843">
    <property type="entry name" value="Calcineurin-like_PHP"/>
</dbReference>
<dbReference type="GO" id="GO:0016787">
    <property type="term" value="F:hydrolase activity"/>
    <property type="evidence" value="ECO:0007669"/>
    <property type="project" value="InterPro"/>
</dbReference>
<dbReference type="InterPro" id="IPR050535">
    <property type="entry name" value="DNA_Repair-Maintenance_Comp"/>
</dbReference>
<evidence type="ECO:0000259" key="1">
    <source>
        <dbReference type="Pfam" id="PF00149"/>
    </source>
</evidence>
<gene>
    <name evidence="2" type="ORF">LCGC14_1233130</name>
</gene>
<dbReference type="AlphaFoldDB" id="A0A0F9LC23"/>
<comment type="caution">
    <text evidence="2">The sequence shown here is derived from an EMBL/GenBank/DDBJ whole genome shotgun (WGS) entry which is preliminary data.</text>
</comment>
<evidence type="ECO:0000313" key="2">
    <source>
        <dbReference type="EMBL" id="KKM90978.1"/>
    </source>
</evidence>
<protein>
    <recommendedName>
        <fullName evidence="1">Calcineurin-like phosphoesterase domain-containing protein</fullName>
    </recommendedName>
</protein>
<dbReference type="InterPro" id="IPR029052">
    <property type="entry name" value="Metallo-depent_PP-like"/>
</dbReference>
<dbReference type="EMBL" id="LAZR01006599">
    <property type="protein sequence ID" value="KKM90978.1"/>
    <property type="molecule type" value="Genomic_DNA"/>
</dbReference>
<name>A0A0F9LC23_9ZZZZ</name>
<dbReference type="Gene3D" id="3.60.21.10">
    <property type="match status" value="1"/>
</dbReference>
<accession>A0A0F9LC23</accession>
<dbReference type="Pfam" id="PF00149">
    <property type="entry name" value="Metallophos"/>
    <property type="match status" value="1"/>
</dbReference>
<proteinExistence type="predicted"/>
<feature type="domain" description="Calcineurin-like phosphoesterase" evidence="1">
    <location>
        <begin position="7"/>
        <end position="192"/>
    </location>
</feature>
<dbReference type="PANTHER" id="PTHR30337">
    <property type="entry name" value="COMPONENT OF ATP-DEPENDENT DSDNA EXONUCLEASE"/>
    <property type="match status" value="1"/>
</dbReference>
<organism evidence="2">
    <name type="scientific">marine sediment metagenome</name>
    <dbReference type="NCBI Taxonomy" id="412755"/>
    <lineage>
        <taxon>unclassified sequences</taxon>
        <taxon>metagenomes</taxon>
        <taxon>ecological metagenomes</taxon>
    </lineage>
</organism>
<reference evidence="2" key="1">
    <citation type="journal article" date="2015" name="Nature">
        <title>Complex archaea that bridge the gap between prokaryotes and eukaryotes.</title>
        <authorList>
            <person name="Spang A."/>
            <person name="Saw J.H."/>
            <person name="Jorgensen S.L."/>
            <person name="Zaremba-Niedzwiedzka K."/>
            <person name="Martijn J."/>
            <person name="Lind A.E."/>
            <person name="van Eijk R."/>
            <person name="Schleper C."/>
            <person name="Guy L."/>
            <person name="Ettema T.J."/>
        </authorList>
    </citation>
    <scope>NUCLEOTIDE SEQUENCE</scope>
</reference>
<dbReference type="SUPFAM" id="SSF56300">
    <property type="entry name" value="Metallo-dependent phosphatases"/>
    <property type="match status" value="1"/>
</dbReference>
<sequence>MAQLKKAAVCTDIHFGKKNNSKIHNEDCINFLEWFKQQVESDPEIDHVMFLGDWNENRSALNIETLNYSYRGAQILNSIGLPVFFIIGNHDLYHRHTRELYSVIPYQELDNFRLISEPEIVPEIGNGGALVCPYLFHPEYPSLKKYSNLETWWGHFEFKGFVITGQSITMPTGPDATDYRGPKHIFSGHFHKRQACEQVIYVGNAFPMDFGDADDFDRGMITYSHDDDEILFYNWEECPKYIKTTLTDLLNKTVELQPGSRVKCIIDIVITFEESMELRASIMERHNLREFTLEESREIKLALSNTETDVDWDNTKLKGVNELVVEMLQDIKTDHINSDLLIKIYQGLTT</sequence>